<evidence type="ECO:0000313" key="1">
    <source>
        <dbReference type="EMBL" id="SVD65866.1"/>
    </source>
</evidence>
<name>A0A382X3T8_9ZZZZ</name>
<accession>A0A382X3T8</accession>
<gene>
    <name evidence="1" type="ORF">METZ01_LOCUS418720</name>
</gene>
<feature type="non-terminal residue" evidence="1">
    <location>
        <position position="138"/>
    </location>
</feature>
<protein>
    <submittedName>
        <fullName evidence="1">Uncharacterized protein</fullName>
    </submittedName>
</protein>
<dbReference type="EMBL" id="UINC01164820">
    <property type="protein sequence ID" value="SVD65866.1"/>
    <property type="molecule type" value="Genomic_DNA"/>
</dbReference>
<organism evidence="1">
    <name type="scientific">marine metagenome</name>
    <dbReference type="NCBI Taxonomy" id="408172"/>
    <lineage>
        <taxon>unclassified sequences</taxon>
        <taxon>metagenomes</taxon>
        <taxon>ecological metagenomes</taxon>
    </lineage>
</organism>
<reference evidence="1" key="1">
    <citation type="submission" date="2018-05" db="EMBL/GenBank/DDBJ databases">
        <authorList>
            <person name="Lanie J.A."/>
            <person name="Ng W.-L."/>
            <person name="Kazmierczak K.M."/>
            <person name="Andrzejewski T.M."/>
            <person name="Davidsen T.M."/>
            <person name="Wayne K.J."/>
            <person name="Tettelin H."/>
            <person name="Glass J.I."/>
            <person name="Rusch D."/>
            <person name="Podicherti R."/>
            <person name="Tsui H.-C.T."/>
            <person name="Winkler M.E."/>
        </authorList>
    </citation>
    <scope>NUCLEOTIDE SEQUENCE</scope>
</reference>
<dbReference type="AlphaFoldDB" id="A0A382X3T8"/>
<sequence>MPTGLGIYHYYSAVLPKIVRTLSYVMGIRGDKNLGLQQLQHAAKEGTLASCRVGCRDPELLAPARPTPRSHLLGVDIDGLPVSETTLEYWFCSPPAEPSALRPKRLRVTIYDCCVTPSPGGFAAVLRSPDRFYPNQHV</sequence>
<proteinExistence type="predicted"/>